<dbReference type="GO" id="GO:0006426">
    <property type="term" value="P:glycyl-tRNA aminoacylation"/>
    <property type="evidence" value="ECO:0007669"/>
    <property type="project" value="InterPro"/>
</dbReference>
<dbReference type="RefSeq" id="WP_002499588.1">
    <property type="nucleotide sequence ID" value="NZ_CP014132.1"/>
</dbReference>
<dbReference type="InterPro" id="IPR006194">
    <property type="entry name" value="Gly-tRNA-synth_heterodimer"/>
</dbReference>
<dbReference type="GO" id="GO:0005737">
    <property type="term" value="C:cytoplasm"/>
    <property type="evidence" value="ECO:0007669"/>
    <property type="project" value="InterPro"/>
</dbReference>
<dbReference type="SUPFAM" id="SSF47789">
    <property type="entry name" value="C-terminal domain of RNA polymerase alpha subunit"/>
    <property type="match status" value="2"/>
</dbReference>
<dbReference type="AlphaFoldDB" id="A0A221KKX1"/>
<evidence type="ECO:0000259" key="2">
    <source>
        <dbReference type="Pfam" id="PF04545"/>
    </source>
</evidence>
<dbReference type="PROSITE" id="PS50861">
    <property type="entry name" value="AA_TRNA_LIGASE_II_GLYAB"/>
    <property type="match status" value="1"/>
</dbReference>
<dbReference type="EMBL" id="MF346685">
    <property type="protein sequence ID" value="ASM79685.1"/>
    <property type="molecule type" value="Genomic_DNA"/>
</dbReference>
<dbReference type="SUPFAM" id="SSF88659">
    <property type="entry name" value="Sigma3 and sigma4 domains of RNA polymerase sigma factors"/>
    <property type="match status" value="1"/>
</dbReference>
<dbReference type="GO" id="GO:0003677">
    <property type="term" value="F:DNA binding"/>
    <property type="evidence" value="ECO:0007669"/>
    <property type="project" value="InterPro"/>
</dbReference>
<evidence type="ECO:0000313" key="3">
    <source>
        <dbReference type="EMBL" id="ASM79685.1"/>
    </source>
</evidence>
<name>A0A221KKX1_STAEP</name>
<accession>A0A221KKX1</accession>
<dbReference type="InterPro" id="IPR007630">
    <property type="entry name" value="RNA_pol_sigma70_r4"/>
</dbReference>
<sequence>MRDKMRIKDSQLSNRCKNQLIKNGYDYVYQLKKLTDDDLKNIKNLGAKSIQEIQEFRDSITSKNNDDIIIPKDITIEALKSMNIEEVINSENIKNIMKINNIKLLDAVIDLSYEDIKKFRKVDNQLISEIQSICNRLREKINLVDRDLFKLVLNNPDKDIRRVIYENIPKTLLNCTIKYFFKSRYVNELNIEELGFSNKERKIVFTYNLNKIDRLLLVSYDDLLNIPGIAKKTLNDIFEKLFKYVVVQNKNEIFIGDISRIYLKKSPYNYLLVMREKQLNNILVNLDNVINEVLNNEQFSISYKLDLLIENQFITKRIKEMIFNEDIEQEIVYSFIKNNSYMYRKKEICDELTSHFTNLNVYKYFNNLIKLDLISIDEFGNVYSKKYSILSYVTDNYNENVLEMMKLRLEGKTLEEIGNAIGVTRERVRQLVKKVTSSTKQTFKEDENAYWFSNYNLDKKQYESLFKDNLYYYLSNRYEKGIKLWKDILNDEKASVKLKKRVRDELQKGKIVIDNKLIPKTKTSIIDYVLEEFGKETLHINDLLEIINLFLEEQRLDKEVFDIDIRYLENRLSDTSNAVSRGKKYYRYYAYDEYDWDLFYEKINFKEWKDLEISTLILFKYHSLLMEKYNIKHENELHNIIRRTSEKRRDLNIELTRMPNIAIGNVDREQQVKDFMYEYAPLHVDEFVQLYYETFGVKEQTFRANYLKYIDDYIVDDYIKKDFVSINEESLSCVKNVLDGKEFMFIEDLKKELNQVDTDLQIILKYLDYKTFSSYILKNKYETTINYYNEKFYNNMDIVDLTNIDKRIWNLSSFGSWLYDKYKTMELLEFSPKKYITRKKLNEIGLTPNVLEDFRHKVLEKLDDDKVWSISAIIVVVDNEKIDSFGFEPIFYRSILRGLENIYSNKIGGNYLLKKDQDFRVSDLIEEEVMKVKMIDIFDLTEIINEKYNINLEYYKLIESIKRTDMYYDEIMEKIYLDLNYYYEEFEY</sequence>
<evidence type="ECO:0000259" key="1">
    <source>
        <dbReference type="Pfam" id="PF03118"/>
    </source>
</evidence>
<reference evidence="3" key="1">
    <citation type="submission" date="2017-06" db="EMBL/GenBank/DDBJ databases">
        <title>First Detailed Genetic Characterization of the Structural Organization of Type III Arginine Catabolic Mobile Elements (ACMEs) Harbored by Staphylococcus epidermidis using Whole Genome Sequencing.</title>
        <authorList>
            <person name="McManus B.A."/>
            <person name="O'Connor A.M."/>
            <person name="Kinnevey P.M."/>
            <person name="O'Sullivan M."/>
            <person name="Polyzois I."/>
            <person name="Coleman D.C."/>
        </authorList>
    </citation>
    <scope>NUCLEOTIDE SEQUENCE</scope>
    <source>
        <strain evidence="3">I11OR1</strain>
    </source>
</reference>
<organism evidence="3">
    <name type="scientific">Staphylococcus epidermidis</name>
    <dbReference type="NCBI Taxonomy" id="1282"/>
    <lineage>
        <taxon>Bacteria</taxon>
        <taxon>Bacillati</taxon>
        <taxon>Bacillota</taxon>
        <taxon>Bacilli</taxon>
        <taxon>Bacillales</taxon>
        <taxon>Staphylococcaceae</taxon>
        <taxon>Staphylococcus</taxon>
    </lineage>
</organism>
<dbReference type="Pfam" id="PF03118">
    <property type="entry name" value="RNA_pol_A_CTD"/>
    <property type="match status" value="1"/>
</dbReference>
<feature type="domain" description="RNA polymerase alpha subunit C-terminal" evidence="1">
    <location>
        <begin position="4"/>
        <end position="55"/>
    </location>
</feature>
<protein>
    <submittedName>
        <fullName evidence="3">Uncharacterized protein</fullName>
    </submittedName>
</protein>
<dbReference type="Gene3D" id="1.10.150.20">
    <property type="entry name" value="5' to 3' exonuclease, C-terminal subdomain"/>
    <property type="match status" value="2"/>
</dbReference>
<dbReference type="InterPro" id="IPR011260">
    <property type="entry name" value="RNAP_asu_C"/>
</dbReference>
<dbReference type="GO" id="GO:0005524">
    <property type="term" value="F:ATP binding"/>
    <property type="evidence" value="ECO:0007669"/>
    <property type="project" value="InterPro"/>
</dbReference>
<dbReference type="GO" id="GO:0004820">
    <property type="term" value="F:glycine-tRNA ligase activity"/>
    <property type="evidence" value="ECO:0007669"/>
    <property type="project" value="InterPro"/>
</dbReference>
<proteinExistence type="predicted"/>
<dbReference type="InterPro" id="IPR013324">
    <property type="entry name" value="RNA_pol_sigma_r3/r4-like"/>
</dbReference>
<dbReference type="Gene3D" id="1.10.10.10">
    <property type="entry name" value="Winged helix-like DNA-binding domain superfamily/Winged helix DNA-binding domain"/>
    <property type="match status" value="1"/>
</dbReference>
<dbReference type="InterPro" id="IPR036388">
    <property type="entry name" value="WH-like_DNA-bd_sf"/>
</dbReference>
<feature type="domain" description="RNA polymerase sigma-70 region 4" evidence="2">
    <location>
        <begin position="400"/>
        <end position="434"/>
    </location>
</feature>
<dbReference type="GO" id="GO:0003700">
    <property type="term" value="F:DNA-binding transcription factor activity"/>
    <property type="evidence" value="ECO:0007669"/>
    <property type="project" value="InterPro"/>
</dbReference>
<dbReference type="GO" id="GO:0006352">
    <property type="term" value="P:DNA-templated transcription initiation"/>
    <property type="evidence" value="ECO:0007669"/>
    <property type="project" value="InterPro"/>
</dbReference>
<dbReference type="Pfam" id="PF04545">
    <property type="entry name" value="Sigma70_r4"/>
    <property type="match status" value="1"/>
</dbReference>
<dbReference type="GO" id="GO:0003899">
    <property type="term" value="F:DNA-directed RNA polymerase activity"/>
    <property type="evidence" value="ECO:0007669"/>
    <property type="project" value="InterPro"/>
</dbReference>